<name>A0A6C0HQV3_9ZZZZ</name>
<protein>
    <submittedName>
        <fullName evidence="1">Uncharacterized protein</fullName>
    </submittedName>
</protein>
<dbReference type="AlphaFoldDB" id="A0A6C0HQV3"/>
<sequence>MSKKIKTLENTNTEMDKYYKLKSEYEEQFKTRLTTLKKSESSIEKKQTNFKNFIPKCIFCKVAGGTTFDKTDDGLVAICNSTKKVHMKIELEKYEDIRVIVKEIEQTLNEICTAIILLKTDKLFRFNKDDKDTFIALFNKLRDTYATSNMRYSALSSKLKSILTNSKNTKLIESLNNQIDAEITQLKTAYDMSPHTQKTFDDLSIFQKNIQDLSDKLRKTEYEYTYVRSIDKNSTGIKNNMGEQINVLVNDVYTLNQLIIPTN</sequence>
<accession>A0A6C0HQV3</accession>
<organism evidence="1">
    <name type="scientific">viral metagenome</name>
    <dbReference type="NCBI Taxonomy" id="1070528"/>
    <lineage>
        <taxon>unclassified sequences</taxon>
        <taxon>metagenomes</taxon>
        <taxon>organismal metagenomes</taxon>
    </lineage>
</organism>
<proteinExistence type="predicted"/>
<dbReference type="EMBL" id="MN739997">
    <property type="protein sequence ID" value="QHT82273.1"/>
    <property type="molecule type" value="Genomic_DNA"/>
</dbReference>
<reference evidence="1" key="1">
    <citation type="journal article" date="2020" name="Nature">
        <title>Giant virus diversity and host interactions through global metagenomics.</title>
        <authorList>
            <person name="Schulz F."/>
            <person name="Roux S."/>
            <person name="Paez-Espino D."/>
            <person name="Jungbluth S."/>
            <person name="Walsh D.A."/>
            <person name="Denef V.J."/>
            <person name="McMahon K.D."/>
            <person name="Konstantinidis K.T."/>
            <person name="Eloe-Fadrosh E.A."/>
            <person name="Kyrpides N.C."/>
            <person name="Woyke T."/>
        </authorList>
    </citation>
    <scope>NUCLEOTIDE SEQUENCE</scope>
    <source>
        <strain evidence="1">GVMAG-M-3300023184-161</strain>
    </source>
</reference>
<evidence type="ECO:0000313" key="1">
    <source>
        <dbReference type="EMBL" id="QHT82273.1"/>
    </source>
</evidence>